<evidence type="ECO:0000313" key="4">
    <source>
        <dbReference type="EMBL" id="KAF6226136.1"/>
    </source>
</evidence>
<dbReference type="PROSITE" id="PS50088">
    <property type="entry name" value="ANK_REPEAT"/>
    <property type="match status" value="2"/>
</dbReference>
<feature type="repeat" description="ANK" evidence="3">
    <location>
        <begin position="140"/>
        <end position="172"/>
    </location>
</feature>
<gene>
    <name evidence="4" type="ORF">HO133_009002</name>
</gene>
<evidence type="ECO:0000313" key="5">
    <source>
        <dbReference type="Proteomes" id="UP000593566"/>
    </source>
</evidence>
<dbReference type="SMART" id="SM00248">
    <property type="entry name" value="ANK"/>
    <property type="match status" value="4"/>
</dbReference>
<dbReference type="PRINTS" id="PR01415">
    <property type="entry name" value="ANKYRIN"/>
</dbReference>
<dbReference type="EMBL" id="JACCJB010000006">
    <property type="protein sequence ID" value="KAF6226136.1"/>
    <property type="molecule type" value="Genomic_DNA"/>
</dbReference>
<dbReference type="Proteomes" id="UP000593566">
    <property type="component" value="Unassembled WGS sequence"/>
</dbReference>
<dbReference type="InterPro" id="IPR002110">
    <property type="entry name" value="Ankyrin_rpt"/>
</dbReference>
<evidence type="ECO:0000256" key="1">
    <source>
        <dbReference type="ARBA" id="ARBA00022737"/>
    </source>
</evidence>
<dbReference type="PANTHER" id="PTHR24123:SF33">
    <property type="entry name" value="PROTEIN HOS4"/>
    <property type="match status" value="1"/>
</dbReference>
<evidence type="ECO:0008006" key="6">
    <source>
        <dbReference type="Google" id="ProtNLM"/>
    </source>
</evidence>
<accession>A0A8H6CMU7</accession>
<dbReference type="PANTHER" id="PTHR24123">
    <property type="entry name" value="ANKYRIN REPEAT-CONTAINING"/>
    <property type="match status" value="1"/>
</dbReference>
<sequence length="333" mass="36077">MADLLSISASVAGLITIADTAFRRTFKYIKAVKDAPKRNPPSSSGQNNAQQTAALLRHWAKVDSADKGVVEEIQALASDADHSATPKGLARPDFASVPSRTIATDSCSSLRIAAEFGHLSIVRNIIQDDIHEIDAVDKSTGRTSLHYAAKAGHVEIVQQLLERGADCNARDKKGKTALHYFEEQYESRNWLLDKNNSSKPVLSREIAPLNEAHDMGTDTGLTPLHVAVDACALEAVRCLADDGADVNAVMADGSTVLHCLVSSKSRILSCEVVESLLAKGADPCKSRAEGRTTLHVLTEWDNHFEETRLPVLQRLEVASRGAIHEGSEIAHRY</sequence>
<name>A0A8H6CMU7_9LECA</name>
<dbReference type="Gene3D" id="1.25.40.20">
    <property type="entry name" value="Ankyrin repeat-containing domain"/>
    <property type="match status" value="2"/>
</dbReference>
<dbReference type="InterPro" id="IPR036770">
    <property type="entry name" value="Ankyrin_rpt-contain_sf"/>
</dbReference>
<keyword evidence="1" id="KW-0677">Repeat</keyword>
<keyword evidence="5" id="KW-1185">Reference proteome</keyword>
<proteinExistence type="predicted"/>
<protein>
    <recommendedName>
        <fullName evidence="6">Ankyrin repeat protein</fullName>
    </recommendedName>
</protein>
<comment type="caution">
    <text evidence="4">The sequence shown here is derived from an EMBL/GenBank/DDBJ whole genome shotgun (WGS) entry which is preliminary data.</text>
</comment>
<dbReference type="GeneID" id="59337397"/>
<dbReference type="PROSITE" id="PS50297">
    <property type="entry name" value="ANK_REP_REGION"/>
    <property type="match status" value="2"/>
</dbReference>
<evidence type="ECO:0000256" key="2">
    <source>
        <dbReference type="ARBA" id="ARBA00023043"/>
    </source>
</evidence>
<organism evidence="4 5">
    <name type="scientific">Letharia lupina</name>
    <dbReference type="NCBI Taxonomy" id="560253"/>
    <lineage>
        <taxon>Eukaryota</taxon>
        <taxon>Fungi</taxon>
        <taxon>Dikarya</taxon>
        <taxon>Ascomycota</taxon>
        <taxon>Pezizomycotina</taxon>
        <taxon>Lecanoromycetes</taxon>
        <taxon>OSLEUM clade</taxon>
        <taxon>Lecanoromycetidae</taxon>
        <taxon>Lecanorales</taxon>
        <taxon>Lecanorineae</taxon>
        <taxon>Parmeliaceae</taxon>
        <taxon>Letharia</taxon>
    </lineage>
</organism>
<dbReference type="RefSeq" id="XP_037154689.1">
    <property type="nucleotide sequence ID" value="XM_037299863.1"/>
</dbReference>
<dbReference type="Pfam" id="PF12796">
    <property type="entry name" value="Ank_2"/>
    <property type="match status" value="2"/>
</dbReference>
<reference evidence="4 5" key="1">
    <citation type="journal article" date="2020" name="Genomics">
        <title>Complete, high-quality genomes from long-read metagenomic sequencing of two wolf lichen thalli reveals enigmatic genome architecture.</title>
        <authorList>
            <person name="McKenzie S.K."/>
            <person name="Walston R.F."/>
            <person name="Allen J.L."/>
        </authorList>
    </citation>
    <scope>NUCLEOTIDE SEQUENCE [LARGE SCALE GENOMIC DNA]</scope>
    <source>
        <strain evidence="4">WasteWater1</strain>
    </source>
</reference>
<evidence type="ECO:0000256" key="3">
    <source>
        <dbReference type="PROSITE-ProRule" id="PRU00023"/>
    </source>
</evidence>
<dbReference type="AlphaFoldDB" id="A0A8H6CMU7"/>
<dbReference type="InterPro" id="IPR051165">
    <property type="entry name" value="Multifunctional_ANK_Repeat"/>
</dbReference>
<feature type="repeat" description="ANK" evidence="3">
    <location>
        <begin position="219"/>
        <end position="251"/>
    </location>
</feature>
<dbReference type="SUPFAM" id="SSF48403">
    <property type="entry name" value="Ankyrin repeat"/>
    <property type="match status" value="1"/>
</dbReference>
<keyword evidence="2 3" id="KW-0040">ANK repeat</keyword>